<proteinExistence type="predicted"/>
<organism evidence="2 3">
    <name type="scientific">Streptomyces aureoversilis</name>
    <dbReference type="NCBI Taxonomy" id="67277"/>
    <lineage>
        <taxon>Bacteria</taxon>
        <taxon>Bacillati</taxon>
        <taxon>Actinomycetota</taxon>
        <taxon>Actinomycetes</taxon>
        <taxon>Kitasatosporales</taxon>
        <taxon>Streptomycetaceae</taxon>
        <taxon>Streptomyces</taxon>
    </lineage>
</organism>
<gene>
    <name evidence="2" type="ORF">ACFPP6_08505</name>
</gene>
<accession>A0ABV9ZTK2</accession>
<dbReference type="InterPro" id="IPR023213">
    <property type="entry name" value="CAT-like_dom_sf"/>
</dbReference>
<feature type="domain" description="Condensation" evidence="1">
    <location>
        <begin position="20"/>
        <end position="81"/>
    </location>
</feature>
<dbReference type="PANTHER" id="PTHR45527">
    <property type="entry name" value="NONRIBOSOMAL PEPTIDE SYNTHETASE"/>
    <property type="match status" value="1"/>
</dbReference>
<comment type="caution">
    <text evidence="2">The sequence shown here is derived from an EMBL/GenBank/DDBJ whole genome shotgun (WGS) entry which is preliminary data.</text>
</comment>
<sequence length="479" mass="50947">MSDHRHHHRHRHHDLTVLHPATVAQTGIWAAQQQAPDDPLYNCAVAIALDGTLDHDALRRSVARAVAEADTLRTRFHATGDGDGAGVGLTVEPAGETGEAEEATEQGPAGKGLLGVVDLSGRAQPEVAAEQLMDEDLRTATDLAAEAPCTHVLFVLGPRRSLLYFRYHHIALDGFGQYLHCRRLAELYTAYESGRDPAPSAAAPLVGLLDETAAYLSSPERAADAAFWRNEFAAPPQGTPLTGRAASSGRTVGRTALLSPEQLSTLLGTVGAGVGRWSATIVAATAAYTHRLTGHPEVITSLPMAARHSRAALATPAMLANVLPLRLPVGPATTFARLVEDAGTKIRSIIRHQRYPTAYLRADLGLPDGSAALVGPEVNVMAFGREFRFGSCTTTPRQLPAGLIPDLALKVYRTPAGRDGPTGAGPQADSMKIEFLGNATLYTKDDMATHQERFLAFLESAATRPDRPLSRLPLPGGGR</sequence>
<evidence type="ECO:0000313" key="2">
    <source>
        <dbReference type="EMBL" id="MFC5144715.1"/>
    </source>
</evidence>
<evidence type="ECO:0000313" key="3">
    <source>
        <dbReference type="Proteomes" id="UP001596222"/>
    </source>
</evidence>
<dbReference type="Gene3D" id="3.30.559.10">
    <property type="entry name" value="Chloramphenicol acetyltransferase-like domain"/>
    <property type="match status" value="1"/>
</dbReference>
<evidence type="ECO:0000259" key="1">
    <source>
        <dbReference type="Pfam" id="PF00668"/>
    </source>
</evidence>
<dbReference type="RefSeq" id="WP_382038736.1">
    <property type="nucleotide sequence ID" value="NZ_JBHSKJ010000004.1"/>
</dbReference>
<dbReference type="PANTHER" id="PTHR45527:SF1">
    <property type="entry name" value="FATTY ACID SYNTHASE"/>
    <property type="match status" value="1"/>
</dbReference>
<keyword evidence="3" id="KW-1185">Reference proteome</keyword>
<reference evidence="3" key="1">
    <citation type="journal article" date="2019" name="Int. J. Syst. Evol. Microbiol.">
        <title>The Global Catalogue of Microorganisms (GCM) 10K type strain sequencing project: providing services to taxonomists for standard genome sequencing and annotation.</title>
        <authorList>
            <consortium name="The Broad Institute Genomics Platform"/>
            <consortium name="The Broad Institute Genome Sequencing Center for Infectious Disease"/>
            <person name="Wu L."/>
            <person name="Ma J."/>
        </authorList>
    </citation>
    <scope>NUCLEOTIDE SEQUENCE [LARGE SCALE GENOMIC DNA]</scope>
    <source>
        <strain evidence="3">CGMCC 4.1641</strain>
    </source>
</reference>
<protein>
    <submittedName>
        <fullName evidence="2">Condensation domain-containing protein</fullName>
    </submittedName>
</protein>
<feature type="domain" description="Condensation" evidence="1">
    <location>
        <begin position="118"/>
        <end position="473"/>
    </location>
</feature>
<dbReference type="Proteomes" id="UP001596222">
    <property type="component" value="Unassembled WGS sequence"/>
</dbReference>
<dbReference type="InterPro" id="IPR001242">
    <property type="entry name" value="Condensation_dom"/>
</dbReference>
<dbReference type="Pfam" id="PF00668">
    <property type="entry name" value="Condensation"/>
    <property type="match status" value="2"/>
</dbReference>
<dbReference type="SUPFAM" id="SSF52777">
    <property type="entry name" value="CoA-dependent acyltransferases"/>
    <property type="match status" value="2"/>
</dbReference>
<dbReference type="EMBL" id="JBHSKJ010000004">
    <property type="protein sequence ID" value="MFC5144715.1"/>
    <property type="molecule type" value="Genomic_DNA"/>
</dbReference>
<name>A0ABV9ZTK2_9ACTN</name>
<dbReference type="Gene3D" id="3.30.559.30">
    <property type="entry name" value="Nonribosomal peptide synthetase, condensation domain"/>
    <property type="match status" value="1"/>
</dbReference>